<dbReference type="EMBL" id="PVTJ01000009">
    <property type="protein sequence ID" value="PRY56588.1"/>
    <property type="molecule type" value="Genomic_DNA"/>
</dbReference>
<evidence type="ECO:0000313" key="3">
    <source>
        <dbReference type="Proteomes" id="UP000238176"/>
    </source>
</evidence>
<dbReference type="Proteomes" id="UP000238176">
    <property type="component" value="Unassembled WGS sequence"/>
</dbReference>
<gene>
    <name evidence="2" type="ORF">B0I28_109237</name>
</gene>
<accession>A0A2T0UFF7</accession>
<organism evidence="2 3">
    <name type="scientific">Glycomyces artemisiae</name>
    <dbReference type="NCBI Taxonomy" id="1076443"/>
    <lineage>
        <taxon>Bacteria</taxon>
        <taxon>Bacillati</taxon>
        <taxon>Actinomycetota</taxon>
        <taxon>Actinomycetes</taxon>
        <taxon>Glycomycetales</taxon>
        <taxon>Glycomycetaceae</taxon>
        <taxon>Glycomyces</taxon>
    </lineage>
</organism>
<dbReference type="PANTHER" id="PTHR39173">
    <property type="entry name" value="ACETYLTRANSFERASE"/>
    <property type="match status" value="1"/>
</dbReference>
<dbReference type="InterPro" id="IPR016181">
    <property type="entry name" value="Acyl_CoA_acyltransferase"/>
</dbReference>
<proteinExistence type="predicted"/>
<keyword evidence="2" id="KW-0808">Transferase</keyword>
<dbReference type="AlphaFoldDB" id="A0A2T0UFF7"/>
<dbReference type="GO" id="GO:0016747">
    <property type="term" value="F:acyltransferase activity, transferring groups other than amino-acyl groups"/>
    <property type="evidence" value="ECO:0007669"/>
    <property type="project" value="InterPro"/>
</dbReference>
<protein>
    <submittedName>
        <fullName evidence="2">Putative acetyltransferase</fullName>
    </submittedName>
</protein>
<reference evidence="2 3" key="1">
    <citation type="submission" date="2018-03" db="EMBL/GenBank/DDBJ databases">
        <title>Genomic Encyclopedia of Type Strains, Phase III (KMG-III): the genomes of soil and plant-associated and newly described type strains.</title>
        <authorList>
            <person name="Whitman W."/>
        </authorList>
    </citation>
    <scope>NUCLEOTIDE SEQUENCE [LARGE SCALE GENOMIC DNA]</scope>
    <source>
        <strain evidence="2 3">CGMCC 4.7067</strain>
    </source>
</reference>
<dbReference type="InterPro" id="IPR000182">
    <property type="entry name" value="GNAT_dom"/>
</dbReference>
<dbReference type="PROSITE" id="PS51186">
    <property type="entry name" value="GNAT"/>
    <property type="match status" value="1"/>
</dbReference>
<comment type="caution">
    <text evidence="2">The sequence shown here is derived from an EMBL/GenBank/DDBJ whole genome shotgun (WGS) entry which is preliminary data.</text>
</comment>
<feature type="domain" description="N-acetyltransferase" evidence="1">
    <location>
        <begin position="1"/>
        <end position="188"/>
    </location>
</feature>
<evidence type="ECO:0000313" key="2">
    <source>
        <dbReference type="EMBL" id="PRY56588.1"/>
    </source>
</evidence>
<dbReference type="Gene3D" id="3.40.630.30">
    <property type="match status" value="1"/>
</dbReference>
<dbReference type="PANTHER" id="PTHR39173:SF1">
    <property type="entry name" value="ACETYLTRANSFERASE"/>
    <property type="match status" value="1"/>
</dbReference>
<name>A0A2T0UFF7_9ACTN</name>
<sequence>MRLRPADRSFSVETVPELIDPTVRLTASFTEALHEFIAEGGGTGDSGTDSIIRNYLRPGDEWAAEYVADVLAWRTTAPPGFVPFTTLWWVDGDTYLGRLAIRHVLNAHLLDVGGHIGYDVRPSARRRGHATAMLAAGLPVAAALGIEKALLTCDADNTASRKVIEHNGGVLEDRRGDKLRFWVPTAAD</sequence>
<dbReference type="Pfam" id="PF13302">
    <property type="entry name" value="Acetyltransf_3"/>
    <property type="match status" value="1"/>
</dbReference>
<dbReference type="SUPFAM" id="SSF55729">
    <property type="entry name" value="Acyl-CoA N-acyltransferases (Nat)"/>
    <property type="match status" value="1"/>
</dbReference>
<evidence type="ECO:0000259" key="1">
    <source>
        <dbReference type="PROSITE" id="PS51186"/>
    </source>
</evidence>
<keyword evidence="3" id="KW-1185">Reference proteome</keyword>